<dbReference type="EMBL" id="VDLV01000004">
    <property type="protein sequence ID" value="MBA1376887.1"/>
    <property type="molecule type" value="Genomic_DNA"/>
</dbReference>
<accession>A0A7V8RI09</accession>
<proteinExistence type="predicted"/>
<organism evidence="1 2">
    <name type="scientific">Pseudomonas brassicacearum subsp. neoaurantiaca</name>
    <dbReference type="NCBI Taxonomy" id="494916"/>
    <lineage>
        <taxon>Bacteria</taxon>
        <taxon>Pseudomonadati</taxon>
        <taxon>Pseudomonadota</taxon>
        <taxon>Gammaproteobacteria</taxon>
        <taxon>Pseudomonadales</taxon>
        <taxon>Pseudomonadaceae</taxon>
        <taxon>Pseudomonas</taxon>
    </lineage>
</organism>
<evidence type="ECO:0000313" key="2">
    <source>
        <dbReference type="Proteomes" id="UP000572407"/>
    </source>
</evidence>
<dbReference type="AlphaFoldDB" id="A0A7V8RI09"/>
<sequence>MEWKGLSKNVNAERSKGYHVASAEMMTNAYRRCRYGIRPEPAGRKARNTPLRCNRLLPCSGNAKARTVSPGCTCRRLAVTRSTSRLSPC</sequence>
<gene>
    <name evidence="1" type="ORF">FHK92_03485</name>
</gene>
<dbReference type="Proteomes" id="UP000572407">
    <property type="component" value="Unassembled WGS sequence"/>
</dbReference>
<reference evidence="1 2" key="1">
    <citation type="submission" date="2019-06" db="EMBL/GenBank/DDBJ databases">
        <title>Analysis of the biodiversity of Brassica napus bacterial endophytes for the selection of potential efficient biofertilizers for rapeseed crops.</title>
        <authorList>
            <person name="Jimenez-Gomez A."/>
            <person name="Saati-Santamaria Z."/>
            <person name="Menendez E."/>
            <person name="Rivas R."/>
            <person name="Mateos P.F."/>
            <person name="Velazquez E."/>
            <person name="Garcia-Fraile P."/>
        </authorList>
    </citation>
    <scope>NUCLEOTIDE SEQUENCE [LARGE SCALE GENOMIC DNA]</scope>
    <source>
        <strain evidence="1 2">CDVBN10</strain>
    </source>
</reference>
<name>A0A7V8RI09_9PSED</name>
<evidence type="ECO:0000313" key="1">
    <source>
        <dbReference type="EMBL" id="MBA1376887.1"/>
    </source>
</evidence>
<comment type="caution">
    <text evidence="1">The sequence shown here is derived from an EMBL/GenBank/DDBJ whole genome shotgun (WGS) entry which is preliminary data.</text>
</comment>
<protein>
    <submittedName>
        <fullName evidence="1">Uncharacterized protein</fullName>
    </submittedName>
</protein>